<dbReference type="AlphaFoldDB" id="A0AAV4JEQ7"/>
<comment type="caution">
    <text evidence="1">The sequence shown here is derived from an EMBL/GenBank/DDBJ whole genome shotgun (WGS) entry which is preliminary data.</text>
</comment>
<proteinExistence type="predicted"/>
<organism evidence="1 2">
    <name type="scientific">Elysia marginata</name>
    <dbReference type="NCBI Taxonomy" id="1093978"/>
    <lineage>
        <taxon>Eukaryota</taxon>
        <taxon>Metazoa</taxon>
        <taxon>Spiralia</taxon>
        <taxon>Lophotrochozoa</taxon>
        <taxon>Mollusca</taxon>
        <taxon>Gastropoda</taxon>
        <taxon>Heterobranchia</taxon>
        <taxon>Euthyneura</taxon>
        <taxon>Panpulmonata</taxon>
        <taxon>Sacoglossa</taxon>
        <taxon>Placobranchoidea</taxon>
        <taxon>Plakobranchidae</taxon>
        <taxon>Elysia</taxon>
    </lineage>
</organism>
<gene>
    <name evidence="1" type="ORF">ElyMa_006908600</name>
</gene>
<dbReference type="InterPro" id="IPR036691">
    <property type="entry name" value="Endo/exonu/phosph_ase_sf"/>
</dbReference>
<dbReference type="Proteomes" id="UP000762676">
    <property type="component" value="Unassembled WGS sequence"/>
</dbReference>
<dbReference type="Gene3D" id="3.60.10.10">
    <property type="entry name" value="Endonuclease/exonuclease/phosphatase"/>
    <property type="match status" value="1"/>
</dbReference>
<sequence>MYYSCREDGLHRRGAAIVLDKVTNKSLMEWEALNDLIIRVTLYSKYTKTTTVQCYAPTDDSLERDMDDFYSQLQGVLFSVPKHDILMVMDDLYSKVGYNNNGSERNMESMGWDSEMTTANNF</sequence>
<evidence type="ECO:0000313" key="2">
    <source>
        <dbReference type="Proteomes" id="UP000762676"/>
    </source>
</evidence>
<keyword evidence="2" id="KW-1185">Reference proteome</keyword>
<evidence type="ECO:0000313" key="1">
    <source>
        <dbReference type="EMBL" id="GFS20836.1"/>
    </source>
</evidence>
<dbReference type="EMBL" id="BMAT01013827">
    <property type="protein sequence ID" value="GFS20836.1"/>
    <property type="molecule type" value="Genomic_DNA"/>
</dbReference>
<accession>A0AAV4JEQ7</accession>
<reference evidence="1 2" key="1">
    <citation type="journal article" date="2021" name="Elife">
        <title>Chloroplast acquisition without the gene transfer in kleptoplastic sea slugs, Plakobranchus ocellatus.</title>
        <authorList>
            <person name="Maeda T."/>
            <person name="Takahashi S."/>
            <person name="Yoshida T."/>
            <person name="Shimamura S."/>
            <person name="Takaki Y."/>
            <person name="Nagai Y."/>
            <person name="Toyoda A."/>
            <person name="Suzuki Y."/>
            <person name="Arimoto A."/>
            <person name="Ishii H."/>
            <person name="Satoh N."/>
            <person name="Nishiyama T."/>
            <person name="Hasebe M."/>
            <person name="Maruyama T."/>
            <person name="Minagawa J."/>
            <person name="Obokata J."/>
            <person name="Shigenobu S."/>
        </authorList>
    </citation>
    <scope>NUCLEOTIDE SEQUENCE [LARGE SCALE GENOMIC DNA]</scope>
</reference>
<name>A0AAV4JEQ7_9GAST</name>
<protein>
    <submittedName>
        <fullName evidence="1">Craniofacial development protein 2-like</fullName>
    </submittedName>
</protein>